<comment type="caution">
    <text evidence="1">The sequence shown here is derived from an EMBL/GenBank/DDBJ whole genome shotgun (WGS) entry which is preliminary data.</text>
</comment>
<sequence length="595" mass="65625">MHSLPHLPSPHFFILSLFLIPTLWCLTVTASTCHVDDESGLLAFKSGITSDPSGKLVSWSPGTDCCKWYGITCGDNNRVTTLTLYGRAENSTTFLSGTISPSLSKLRFLNGIYLQNTGNISGTFPAQLLTLSNLQYLYIENNKISGQIPGNIGDLTRFIAFSVAGNRLSGQIPSSFSKLTQLIQLKLGGNLLTGTIPIGIQQLKNLTFLQLGPNRLTGSIPNFFSSLTELRILTLSHNKFSGKIPPSISLLSSNLIYLELGHNALTGQIPDFLGKFHGLDTLDLSWNRFTGTVPKSFGNLTKMFNLDLSHNFLVDPFPEMKVKGIESLDLSYNGFHLGEIPKWVTSSPIIYSLKLAKCGIKINLSEWKPVETYFYDYIDLSENKISGSPVELLNRTNYLVGFWVEGNQVRFDMESLKFSKTLKYLDLSTNLVFGKLPAAIAGLEKVNVSHNHLCGPIPATKFPAKINLAKNLNLYPTEFCRWQQSCWAGYSAVDAMEREKETANADTKGNENTSVEIKVLFFARARDLTGLTELPLEVSSGSSAHDCWNKLIAKFPGLEEIHGCMVLALNEEYTPESTIVKDKDELAIIPPISGG</sequence>
<name>A0ACB7X3P2_9ERIC</name>
<dbReference type="Proteomes" id="UP000828048">
    <property type="component" value="Chromosome 2"/>
</dbReference>
<proteinExistence type="predicted"/>
<keyword evidence="2" id="KW-1185">Reference proteome</keyword>
<reference evidence="1 2" key="1">
    <citation type="journal article" date="2021" name="Hortic Res">
        <title>High-quality reference genome and annotation aids understanding of berry development for evergreen blueberry (Vaccinium darrowii).</title>
        <authorList>
            <person name="Yu J."/>
            <person name="Hulse-Kemp A.M."/>
            <person name="Babiker E."/>
            <person name="Staton M."/>
        </authorList>
    </citation>
    <scope>NUCLEOTIDE SEQUENCE [LARGE SCALE GENOMIC DNA]</scope>
    <source>
        <strain evidence="2">cv. NJ 8807/NJ 8810</strain>
        <tissue evidence="1">Young leaf</tissue>
    </source>
</reference>
<dbReference type="EMBL" id="CM037152">
    <property type="protein sequence ID" value="KAH7835243.1"/>
    <property type="molecule type" value="Genomic_DNA"/>
</dbReference>
<gene>
    <name evidence="1" type="ORF">Vadar_024323</name>
</gene>
<evidence type="ECO:0000313" key="2">
    <source>
        <dbReference type="Proteomes" id="UP000828048"/>
    </source>
</evidence>
<protein>
    <submittedName>
        <fullName evidence="1">Uncharacterized protein</fullName>
    </submittedName>
</protein>
<accession>A0ACB7X3P2</accession>
<organism evidence="1 2">
    <name type="scientific">Vaccinium darrowii</name>
    <dbReference type="NCBI Taxonomy" id="229202"/>
    <lineage>
        <taxon>Eukaryota</taxon>
        <taxon>Viridiplantae</taxon>
        <taxon>Streptophyta</taxon>
        <taxon>Embryophyta</taxon>
        <taxon>Tracheophyta</taxon>
        <taxon>Spermatophyta</taxon>
        <taxon>Magnoliopsida</taxon>
        <taxon>eudicotyledons</taxon>
        <taxon>Gunneridae</taxon>
        <taxon>Pentapetalae</taxon>
        <taxon>asterids</taxon>
        <taxon>Ericales</taxon>
        <taxon>Ericaceae</taxon>
        <taxon>Vaccinioideae</taxon>
        <taxon>Vaccinieae</taxon>
        <taxon>Vaccinium</taxon>
    </lineage>
</organism>
<evidence type="ECO:0000313" key="1">
    <source>
        <dbReference type="EMBL" id="KAH7835243.1"/>
    </source>
</evidence>